<reference evidence="3" key="1">
    <citation type="submission" date="2023-03" db="EMBL/GenBank/DDBJ databases">
        <authorList>
            <person name="Steffen K."/>
            <person name="Cardenas P."/>
        </authorList>
    </citation>
    <scope>NUCLEOTIDE SEQUENCE</scope>
</reference>
<feature type="compositionally biased region" description="Polar residues" evidence="2">
    <location>
        <begin position="200"/>
        <end position="224"/>
    </location>
</feature>
<feature type="region of interest" description="Disordered" evidence="2">
    <location>
        <begin position="105"/>
        <end position="272"/>
    </location>
</feature>
<keyword evidence="1" id="KW-0175">Coiled coil</keyword>
<sequence length="567" mass="60929">MQRGLPVRKVSIPYHGMTIPIPCNNSFYSPPSSNQTAQNMAESSTSQLQNTTSTDTKAKVGKNSPAPISSGTHSQSPPKSAWVHTGRGRALQKLVSHGVVGVVGRRQSATQNSDRSGGIASPPPLAVDLSEADPAIAAGPEDDEPALDAGNADNNELDSGATGNAVNYDLDSGAHASDLDHDERETIVPAGSAGPEGEPTVSTQTTDIADNHNSGASAKLSPSENIAVVNAPAVETEAKSPPPAKSQSLQSPSCAGQPFLSPVSSAKTPTSSRKSRISLAIQFKGVCSSSPSAQEFAATTTPQKVSEDREYTLMRPSHFMQQSITPPSSGKTLTGDADAIIKDAGVAAELMKRKETQHELRCSASQEILTQDYFEDCGPLCLSPTMPPLLINTDYSNEDSEGQREEREDFLDSVSSDDGGEGEREGARMGLSAAQLEETISLHQRNTHRNRVEAKRIERRVKGTEEVLAADVAEQCAQEDEDSLNYNITESREKEMARVLDLQLQFDSQSIEETRCASESLQLDPENHDKLMRMELKLEVEAQEVEKQLQLVRKQAALLQTKSEMIV</sequence>
<protein>
    <submittedName>
        <fullName evidence="3">Uncharacterized protein</fullName>
    </submittedName>
</protein>
<organism evidence="3 4">
    <name type="scientific">Geodia barretti</name>
    <name type="common">Barrett's horny sponge</name>
    <dbReference type="NCBI Taxonomy" id="519541"/>
    <lineage>
        <taxon>Eukaryota</taxon>
        <taxon>Metazoa</taxon>
        <taxon>Porifera</taxon>
        <taxon>Demospongiae</taxon>
        <taxon>Heteroscleromorpha</taxon>
        <taxon>Tetractinellida</taxon>
        <taxon>Astrophorina</taxon>
        <taxon>Geodiidae</taxon>
        <taxon>Geodia</taxon>
    </lineage>
</organism>
<dbReference type="EMBL" id="CASHTH010003955">
    <property type="protein sequence ID" value="CAI8051740.1"/>
    <property type="molecule type" value="Genomic_DNA"/>
</dbReference>
<feature type="compositionally biased region" description="Polar residues" evidence="2">
    <location>
        <begin position="66"/>
        <end position="78"/>
    </location>
</feature>
<feature type="compositionally biased region" description="Polar residues" evidence="2">
    <location>
        <begin position="262"/>
        <end position="272"/>
    </location>
</feature>
<proteinExistence type="predicted"/>
<feature type="compositionally biased region" description="Polar residues" evidence="2">
    <location>
        <begin position="245"/>
        <end position="254"/>
    </location>
</feature>
<name>A0AA35TNX4_GEOBA</name>
<comment type="caution">
    <text evidence="3">The sequence shown here is derived from an EMBL/GenBank/DDBJ whole genome shotgun (WGS) entry which is preliminary data.</text>
</comment>
<feature type="compositionally biased region" description="Low complexity" evidence="2">
    <location>
        <begin position="43"/>
        <end position="55"/>
    </location>
</feature>
<feature type="region of interest" description="Disordered" evidence="2">
    <location>
        <begin position="29"/>
        <end position="84"/>
    </location>
</feature>
<dbReference type="Proteomes" id="UP001174909">
    <property type="component" value="Unassembled WGS sequence"/>
</dbReference>
<feature type="compositionally biased region" description="Polar residues" evidence="2">
    <location>
        <begin position="29"/>
        <end position="42"/>
    </location>
</feature>
<feature type="coiled-coil region" evidence="1">
    <location>
        <begin position="528"/>
        <end position="562"/>
    </location>
</feature>
<evidence type="ECO:0000256" key="1">
    <source>
        <dbReference type="SAM" id="Coils"/>
    </source>
</evidence>
<evidence type="ECO:0000313" key="3">
    <source>
        <dbReference type="EMBL" id="CAI8051740.1"/>
    </source>
</evidence>
<dbReference type="AlphaFoldDB" id="A0AA35TNX4"/>
<feature type="region of interest" description="Disordered" evidence="2">
    <location>
        <begin position="392"/>
        <end position="430"/>
    </location>
</feature>
<gene>
    <name evidence="3" type="ORF">GBAR_LOCUS28314</name>
</gene>
<keyword evidence="4" id="KW-1185">Reference proteome</keyword>
<accession>A0AA35TNX4</accession>
<feature type="compositionally biased region" description="Basic and acidic residues" evidence="2">
    <location>
        <begin position="177"/>
        <end position="186"/>
    </location>
</feature>
<evidence type="ECO:0000256" key="2">
    <source>
        <dbReference type="SAM" id="MobiDB-lite"/>
    </source>
</evidence>
<evidence type="ECO:0000313" key="4">
    <source>
        <dbReference type="Proteomes" id="UP001174909"/>
    </source>
</evidence>